<dbReference type="Proteomes" id="UP000664122">
    <property type="component" value="Unassembled WGS sequence"/>
</dbReference>
<sequence>MNLGDAHAPMLIHIGYHKTGSTFLQTQVFSSSGRGFYMDPDRSRTEIVRDIVWPDVFDFDPAAARQRYLPSLGEAREAGATLVLSHERLSGYPGNGGFDRRQTADRLAATFPEAKILIVLREQRALLRSMYSQYVTDGGDASIDEFLALPQPRLGRMPHFRLSTYDFDRLILHYQSLFSPERVLVLPFEMFCADPQDFCDRIGGFCGHPPRPLTDTASINEKRPLLMQQAQRFANRHFSRNELSASALLDLKSLPKGFRVFRRAFEAVTPRQLETWMSQRLMRSIARVVGDYYAASNARTAALTGLDLTAYGYPVGDRELRHVDAAGRDAPHDEPGWTRGALEGLAP</sequence>
<gene>
    <name evidence="2" type="ORF">J1C48_10565</name>
</gene>
<organism evidence="2 3">
    <name type="scientific">Jiella flava</name>
    <dbReference type="NCBI Taxonomy" id="2816857"/>
    <lineage>
        <taxon>Bacteria</taxon>
        <taxon>Pseudomonadati</taxon>
        <taxon>Pseudomonadota</taxon>
        <taxon>Alphaproteobacteria</taxon>
        <taxon>Hyphomicrobiales</taxon>
        <taxon>Aurantimonadaceae</taxon>
        <taxon>Jiella</taxon>
    </lineage>
</organism>
<evidence type="ECO:0000313" key="3">
    <source>
        <dbReference type="Proteomes" id="UP000664122"/>
    </source>
</evidence>
<proteinExistence type="predicted"/>
<dbReference type="Pfam" id="PF13469">
    <property type="entry name" value="Sulfotransfer_3"/>
    <property type="match status" value="1"/>
</dbReference>
<feature type="compositionally biased region" description="Basic and acidic residues" evidence="1">
    <location>
        <begin position="326"/>
        <end position="336"/>
    </location>
</feature>
<feature type="region of interest" description="Disordered" evidence="1">
    <location>
        <begin position="326"/>
        <end position="347"/>
    </location>
</feature>
<evidence type="ECO:0000313" key="2">
    <source>
        <dbReference type="EMBL" id="MBO0663019.1"/>
    </source>
</evidence>
<name>A0A939JW09_9HYPH</name>
<reference evidence="2" key="1">
    <citation type="submission" date="2021-03" db="EMBL/GenBank/DDBJ databases">
        <title>Whole genome sequence of Jiella sp. CQZ9-1.</title>
        <authorList>
            <person name="Tuo L."/>
        </authorList>
    </citation>
    <scope>NUCLEOTIDE SEQUENCE</scope>
    <source>
        <strain evidence="2">CQZ9-1</strain>
    </source>
</reference>
<evidence type="ECO:0000256" key="1">
    <source>
        <dbReference type="SAM" id="MobiDB-lite"/>
    </source>
</evidence>
<keyword evidence="3" id="KW-1185">Reference proteome</keyword>
<protein>
    <submittedName>
        <fullName evidence="2">Sulfotransferase</fullName>
    </submittedName>
</protein>
<dbReference type="AlphaFoldDB" id="A0A939JW09"/>
<dbReference type="Gene3D" id="3.40.50.300">
    <property type="entry name" value="P-loop containing nucleotide triphosphate hydrolases"/>
    <property type="match status" value="1"/>
</dbReference>
<dbReference type="InterPro" id="IPR027417">
    <property type="entry name" value="P-loop_NTPase"/>
</dbReference>
<accession>A0A939JW09</accession>
<dbReference type="EMBL" id="JAFMPP010000008">
    <property type="protein sequence ID" value="MBO0663019.1"/>
    <property type="molecule type" value="Genomic_DNA"/>
</dbReference>
<dbReference type="SUPFAM" id="SSF52540">
    <property type="entry name" value="P-loop containing nucleoside triphosphate hydrolases"/>
    <property type="match status" value="1"/>
</dbReference>
<comment type="caution">
    <text evidence="2">The sequence shown here is derived from an EMBL/GenBank/DDBJ whole genome shotgun (WGS) entry which is preliminary data.</text>
</comment>
<dbReference type="RefSeq" id="WP_207257811.1">
    <property type="nucleotide sequence ID" value="NZ_JAFMPP010000008.1"/>
</dbReference>